<reference evidence="4" key="1">
    <citation type="submission" date="2017-12" db="EMBL/GenBank/DDBJ databases">
        <title>FDA dAtabase for Regulatory Grade micrObial Sequences (FDA-ARGOS): Supporting development and validation of Infectious Disease Dx tests.</title>
        <authorList>
            <person name="Campos J."/>
            <person name="Goldberg B."/>
            <person name="Tallon L."/>
            <person name="Sadzewicz L."/>
            <person name="Sengamalay N."/>
            <person name="Ott S."/>
            <person name="Godinez A."/>
            <person name="Nagaraj S."/>
            <person name="Vyas G."/>
            <person name="Aluvathingal J."/>
            <person name="Nadendla S."/>
            <person name="Geyer C."/>
            <person name="Nandy P."/>
            <person name="Hobson J."/>
            <person name="Sichtig H."/>
        </authorList>
    </citation>
    <scope>NUCLEOTIDE SEQUENCE</scope>
    <source>
        <strain evidence="4">FDAARGOS_252</strain>
    </source>
</reference>
<dbReference type="Pfam" id="PF03713">
    <property type="entry name" value="DUF305"/>
    <property type="match status" value="1"/>
</dbReference>
<dbReference type="PANTHER" id="PTHR36933:SF1">
    <property type="entry name" value="SLL0788 PROTEIN"/>
    <property type="match status" value="1"/>
</dbReference>
<evidence type="ECO:0000259" key="3">
    <source>
        <dbReference type="Pfam" id="PF03713"/>
    </source>
</evidence>
<dbReference type="Proteomes" id="UP000191257">
    <property type="component" value="Chromosome"/>
</dbReference>
<dbReference type="AlphaFoldDB" id="A0A1V0GU84"/>
<keyword evidence="5" id="KW-1185">Reference proteome</keyword>
<dbReference type="EMBL" id="CP020442">
    <property type="protein sequence ID" value="ARC37407.1"/>
    <property type="molecule type" value="Genomic_DNA"/>
</dbReference>
<feature type="compositionally biased region" description="Low complexity" evidence="1">
    <location>
        <begin position="38"/>
        <end position="48"/>
    </location>
</feature>
<dbReference type="InterPro" id="IPR005183">
    <property type="entry name" value="DUF305_CopM-like"/>
</dbReference>
<feature type="domain" description="DUF305" evidence="3">
    <location>
        <begin position="37"/>
        <end position="124"/>
    </location>
</feature>
<dbReference type="RefSeq" id="WP_080621956.1">
    <property type="nucleotide sequence ID" value="NZ_CAUQGX010000054.1"/>
</dbReference>
<dbReference type="InterPro" id="IPR012347">
    <property type="entry name" value="Ferritin-like"/>
</dbReference>
<evidence type="ECO:0000313" key="4">
    <source>
        <dbReference type="EMBL" id="ARC37407.1"/>
    </source>
</evidence>
<evidence type="ECO:0000256" key="2">
    <source>
        <dbReference type="SAM" id="SignalP"/>
    </source>
</evidence>
<proteinExistence type="predicted"/>
<feature type="chain" id="PRO_5012414484" evidence="2">
    <location>
        <begin position="25"/>
        <end position="130"/>
    </location>
</feature>
<dbReference type="PANTHER" id="PTHR36933">
    <property type="entry name" value="SLL0788 PROTEIN"/>
    <property type="match status" value="1"/>
</dbReference>
<evidence type="ECO:0000313" key="5">
    <source>
        <dbReference type="Proteomes" id="UP000191257"/>
    </source>
</evidence>
<evidence type="ECO:0000256" key="1">
    <source>
        <dbReference type="SAM" id="MobiDB-lite"/>
    </source>
</evidence>
<organism evidence="4 5">
    <name type="scientific">Paracoccus yeei</name>
    <dbReference type="NCBI Taxonomy" id="147645"/>
    <lineage>
        <taxon>Bacteria</taxon>
        <taxon>Pseudomonadati</taxon>
        <taxon>Pseudomonadota</taxon>
        <taxon>Alphaproteobacteria</taxon>
        <taxon>Rhodobacterales</taxon>
        <taxon>Paracoccaceae</taxon>
        <taxon>Paracoccus</taxon>
    </lineage>
</organism>
<keyword evidence="2" id="KW-0732">Signal</keyword>
<dbReference type="KEGG" id="pye:A6J80_14450"/>
<sequence length="130" mass="13922">MNQRSLIFVVGAAALAAGLSLAQAQMPADDHADHAAHDAPAGAGDSASTQAYRAANQRMHQGMEIAYSGDADIDFLRGMIPHHQGAIDMARVVLEHGRDPQVRALAEEVIRAQEAEIAQMRGWLAERGQE</sequence>
<feature type="region of interest" description="Disordered" evidence="1">
    <location>
        <begin position="29"/>
        <end position="50"/>
    </location>
</feature>
<gene>
    <name evidence="4" type="ORF">A6J80_14450</name>
</gene>
<feature type="signal peptide" evidence="2">
    <location>
        <begin position="1"/>
        <end position="24"/>
    </location>
</feature>
<name>A0A1V0GU84_9RHOB</name>
<dbReference type="Gene3D" id="1.20.1260.10">
    <property type="match status" value="1"/>
</dbReference>
<accession>A0A1V0GU84</accession>
<protein>
    <submittedName>
        <fullName evidence="4">DUF305 domain-containing protein</fullName>
    </submittedName>
</protein>
<dbReference type="STRING" id="147645.A6J80_14450"/>
<dbReference type="eggNOG" id="COG3544">
    <property type="taxonomic scope" value="Bacteria"/>
</dbReference>